<proteinExistence type="predicted"/>
<name>X1KFI7_9ZZZZ</name>
<gene>
    <name evidence="1" type="ORF">S03H2_57375</name>
</gene>
<organism evidence="1">
    <name type="scientific">marine sediment metagenome</name>
    <dbReference type="NCBI Taxonomy" id="412755"/>
    <lineage>
        <taxon>unclassified sequences</taxon>
        <taxon>metagenomes</taxon>
        <taxon>ecological metagenomes</taxon>
    </lineage>
</organism>
<accession>X1KFI7</accession>
<feature type="non-terminal residue" evidence="1">
    <location>
        <position position="1"/>
    </location>
</feature>
<reference evidence="1" key="1">
    <citation type="journal article" date="2014" name="Front. Microbiol.">
        <title>High frequency of phylogenetically diverse reductive dehalogenase-homologous genes in deep subseafloor sedimentary metagenomes.</title>
        <authorList>
            <person name="Kawai M."/>
            <person name="Futagami T."/>
            <person name="Toyoda A."/>
            <person name="Takaki Y."/>
            <person name="Nishi S."/>
            <person name="Hori S."/>
            <person name="Arai W."/>
            <person name="Tsubouchi T."/>
            <person name="Morono Y."/>
            <person name="Uchiyama I."/>
            <person name="Ito T."/>
            <person name="Fujiyama A."/>
            <person name="Inagaki F."/>
            <person name="Takami H."/>
        </authorList>
    </citation>
    <scope>NUCLEOTIDE SEQUENCE</scope>
    <source>
        <strain evidence="1">Expedition CK06-06</strain>
    </source>
</reference>
<dbReference type="SUPFAM" id="SSF53756">
    <property type="entry name" value="UDP-Glycosyltransferase/glycogen phosphorylase"/>
    <property type="match status" value="1"/>
</dbReference>
<evidence type="ECO:0008006" key="2">
    <source>
        <dbReference type="Google" id="ProtNLM"/>
    </source>
</evidence>
<comment type="caution">
    <text evidence="1">The sequence shown here is derived from an EMBL/GenBank/DDBJ whole genome shotgun (WGS) entry which is preliminary data.</text>
</comment>
<evidence type="ECO:0000313" key="1">
    <source>
        <dbReference type="EMBL" id="GAH80828.1"/>
    </source>
</evidence>
<protein>
    <recommendedName>
        <fullName evidence="2">Glycosyl transferase family 1 domain-containing protein</fullName>
    </recommendedName>
</protein>
<sequence length="75" mass="7812">GEVIVPGKTGYLVKAGSVEQLAGAIEATITAAGPVKPLSSQGRARLAARFSWVPMVDRLEQLYSSLLHRSGPGPP</sequence>
<dbReference type="Gene3D" id="3.40.50.2000">
    <property type="entry name" value="Glycogen Phosphorylase B"/>
    <property type="match status" value="2"/>
</dbReference>
<dbReference type="AlphaFoldDB" id="X1KFI7"/>
<dbReference type="EMBL" id="BARU01036778">
    <property type="protein sequence ID" value="GAH80828.1"/>
    <property type="molecule type" value="Genomic_DNA"/>
</dbReference>